<dbReference type="CDD" id="cd02968">
    <property type="entry name" value="SCO"/>
    <property type="match status" value="1"/>
</dbReference>
<evidence type="ECO:0000256" key="2">
    <source>
        <dbReference type="PIRSR" id="PIRSR603782-1"/>
    </source>
</evidence>
<feature type="chain" id="PRO_5021344968" evidence="4">
    <location>
        <begin position="27"/>
        <end position="182"/>
    </location>
</feature>
<sequence>MTPATERRRSLLALLALGGLARPARAAVADVAVLDQDGRALRFYSDLVQGRVVAINFVFTGCSAVCPLLGAHFASVQQSLGGEASQVGLISVSIDPLNDTPAALRQWRDKFSMRPGWTLVTGRRNDIDRLLGSLGAAAPDPGAHTPFLLIVDGVRGGPWLRMDGLADPVQVARALRQRSERR</sequence>
<comment type="caution">
    <text evidence="5">The sequence shown here is derived from an EMBL/GenBank/DDBJ whole genome shotgun (WGS) entry which is preliminary data.</text>
</comment>
<organism evidence="5 6">
    <name type="scientific">Massilia horti</name>
    <dbReference type="NCBI Taxonomy" id="2562153"/>
    <lineage>
        <taxon>Bacteria</taxon>
        <taxon>Pseudomonadati</taxon>
        <taxon>Pseudomonadota</taxon>
        <taxon>Betaproteobacteria</taxon>
        <taxon>Burkholderiales</taxon>
        <taxon>Oxalobacteraceae</taxon>
        <taxon>Telluria group</taxon>
        <taxon>Massilia</taxon>
    </lineage>
</organism>
<dbReference type="RefSeq" id="WP_135190391.1">
    <property type="nucleotide sequence ID" value="NZ_SPUM01000094.1"/>
</dbReference>
<dbReference type="SUPFAM" id="SSF52833">
    <property type="entry name" value="Thioredoxin-like"/>
    <property type="match status" value="1"/>
</dbReference>
<keyword evidence="3" id="KW-1015">Disulfide bond</keyword>
<feature type="binding site" evidence="2">
    <location>
        <position position="66"/>
    </location>
    <ligand>
        <name>Cu cation</name>
        <dbReference type="ChEBI" id="CHEBI:23378"/>
    </ligand>
</feature>
<dbReference type="EMBL" id="SPUM01000094">
    <property type="protein sequence ID" value="TFW31350.1"/>
    <property type="molecule type" value="Genomic_DNA"/>
</dbReference>
<evidence type="ECO:0000313" key="6">
    <source>
        <dbReference type="Proteomes" id="UP000297258"/>
    </source>
</evidence>
<reference evidence="5 6" key="1">
    <citation type="submission" date="2019-03" db="EMBL/GenBank/DDBJ databases">
        <title>Draft genome of Massilia hortus sp. nov., a novel bacterial species of the Oxalobacteraceae family.</title>
        <authorList>
            <person name="Peta V."/>
            <person name="Raths R."/>
            <person name="Bucking H."/>
        </authorList>
    </citation>
    <scope>NUCLEOTIDE SEQUENCE [LARGE SCALE GENOMIC DNA]</scope>
    <source>
        <strain evidence="5 6">ONC3</strain>
    </source>
</reference>
<evidence type="ECO:0000313" key="5">
    <source>
        <dbReference type="EMBL" id="TFW31350.1"/>
    </source>
</evidence>
<dbReference type="Gene3D" id="3.40.30.10">
    <property type="entry name" value="Glutaredoxin"/>
    <property type="match status" value="1"/>
</dbReference>
<accession>A0A4Y9T2S9</accession>
<name>A0A4Y9T2S9_9BURK</name>
<dbReference type="Proteomes" id="UP000297258">
    <property type="component" value="Unassembled WGS sequence"/>
</dbReference>
<evidence type="ECO:0000256" key="1">
    <source>
        <dbReference type="ARBA" id="ARBA00010996"/>
    </source>
</evidence>
<dbReference type="PANTHER" id="PTHR12151">
    <property type="entry name" value="ELECTRON TRANSPORT PROTIN SCO1/SENC FAMILY MEMBER"/>
    <property type="match status" value="1"/>
</dbReference>
<keyword evidence="4" id="KW-0732">Signal</keyword>
<dbReference type="GO" id="GO:0046872">
    <property type="term" value="F:metal ion binding"/>
    <property type="evidence" value="ECO:0007669"/>
    <property type="project" value="UniProtKB-KW"/>
</dbReference>
<dbReference type="OrthoDB" id="8550465at2"/>
<feature type="signal peptide" evidence="4">
    <location>
        <begin position="1"/>
        <end position="26"/>
    </location>
</feature>
<dbReference type="Pfam" id="PF02630">
    <property type="entry name" value="SCO1-SenC"/>
    <property type="match status" value="1"/>
</dbReference>
<dbReference type="InterPro" id="IPR003782">
    <property type="entry name" value="SCO1/SenC"/>
</dbReference>
<keyword evidence="6" id="KW-1185">Reference proteome</keyword>
<dbReference type="AlphaFoldDB" id="A0A4Y9T2S9"/>
<dbReference type="InterPro" id="IPR036249">
    <property type="entry name" value="Thioredoxin-like_sf"/>
</dbReference>
<keyword evidence="2" id="KW-0186">Copper</keyword>
<feature type="binding site" evidence="2">
    <location>
        <position position="62"/>
    </location>
    <ligand>
        <name>Cu cation</name>
        <dbReference type="ChEBI" id="CHEBI:23378"/>
    </ligand>
</feature>
<feature type="disulfide bond" description="Redox-active" evidence="3">
    <location>
        <begin position="62"/>
        <end position="66"/>
    </location>
</feature>
<gene>
    <name evidence="5" type="ORF">E4O92_14215</name>
</gene>
<keyword evidence="2" id="KW-0479">Metal-binding</keyword>
<comment type="similarity">
    <text evidence="1">Belongs to the SCO1/2 family.</text>
</comment>
<dbReference type="PANTHER" id="PTHR12151:SF25">
    <property type="entry name" value="LINALOOL DEHYDRATASE_ISOMERASE DOMAIN-CONTAINING PROTEIN"/>
    <property type="match status" value="1"/>
</dbReference>
<protein>
    <submittedName>
        <fullName evidence="5">SCO family protein</fullName>
    </submittedName>
</protein>
<evidence type="ECO:0000256" key="3">
    <source>
        <dbReference type="PIRSR" id="PIRSR603782-2"/>
    </source>
</evidence>
<proteinExistence type="inferred from homology"/>
<evidence type="ECO:0000256" key="4">
    <source>
        <dbReference type="SAM" id="SignalP"/>
    </source>
</evidence>